<proteinExistence type="predicted"/>
<dbReference type="GO" id="GO:0061503">
    <property type="term" value="F:tRNA threonylcarbamoyladenosine dehydratase"/>
    <property type="evidence" value="ECO:0007669"/>
    <property type="project" value="TreeGrafter"/>
</dbReference>
<reference evidence="2" key="1">
    <citation type="journal article" date="2015" name="Nature">
        <title>Complex archaea that bridge the gap between prokaryotes and eukaryotes.</title>
        <authorList>
            <person name="Spang A."/>
            <person name="Saw J.H."/>
            <person name="Jorgensen S.L."/>
            <person name="Zaremba-Niedzwiedzka K."/>
            <person name="Martijn J."/>
            <person name="Lind A.E."/>
            <person name="van Eijk R."/>
            <person name="Schleper C."/>
            <person name="Guy L."/>
            <person name="Ettema T.J."/>
        </authorList>
    </citation>
    <scope>NUCLEOTIDE SEQUENCE</scope>
</reference>
<dbReference type="SUPFAM" id="SSF69572">
    <property type="entry name" value="Activating enzymes of the ubiquitin-like proteins"/>
    <property type="match status" value="1"/>
</dbReference>
<dbReference type="GO" id="GO:0061504">
    <property type="term" value="P:cyclic threonylcarbamoyladenosine biosynthetic process"/>
    <property type="evidence" value="ECO:0007669"/>
    <property type="project" value="TreeGrafter"/>
</dbReference>
<dbReference type="Pfam" id="PF00899">
    <property type="entry name" value="ThiF"/>
    <property type="match status" value="1"/>
</dbReference>
<feature type="domain" description="THIF-type NAD/FAD binding fold" evidence="1">
    <location>
        <begin position="15"/>
        <end position="197"/>
    </location>
</feature>
<dbReference type="InterPro" id="IPR000594">
    <property type="entry name" value="ThiF_NAD_FAD-bd"/>
</dbReference>
<accession>A0A0F8WI57</accession>
<dbReference type="PANTHER" id="PTHR43267">
    <property type="entry name" value="TRNA THREONYLCARBAMOYLADENOSINE DEHYDRATASE"/>
    <property type="match status" value="1"/>
</dbReference>
<dbReference type="Gene3D" id="3.40.50.720">
    <property type="entry name" value="NAD(P)-binding Rossmann-like Domain"/>
    <property type="match status" value="1"/>
</dbReference>
<organism evidence="2">
    <name type="scientific">marine sediment metagenome</name>
    <dbReference type="NCBI Taxonomy" id="412755"/>
    <lineage>
        <taxon>unclassified sequences</taxon>
        <taxon>metagenomes</taxon>
        <taxon>ecological metagenomes</taxon>
    </lineage>
</organism>
<dbReference type="GO" id="GO:0008641">
    <property type="term" value="F:ubiquitin-like modifier activating enzyme activity"/>
    <property type="evidence" value="ECO:0007669"/>
    <property type="project" value="InterPro"/>
</dbReference>
<evidence type="ECO:0000313" key="2">
    <source>
        <dbReference type="EMBL" id="KKK56552.1"/>
    </source>
</evidence>
<name>A0A0F8WI57_9ZZZZ</name>
<dbReference type="PANTHER" id="PTHR43267:SF3">
    <property type="entry name" value="THIF PROTEIN"/>
    <property type="match status" value="1"/>
</dbReference>
<dbReference type="AlphaFoldDB" id="A0A0F8WI57"/>
<protein>
    <recommendedName>
        <fullName evidence="1">THIF-type NAD/FAD binding fold domain-containing protein</fullName>
    </recommendedName>
</protein>
<comment type="caution">
    <text evidence="2">The sequence shown here is derived from an EMBL/GenBank/DDBJ whole genome shotgun (WGS) entry which is preliminary data.</text>
</comment>
<evidence type="ECO:0000259" key="1">
    <source>
        <dbReference type="Pfam" id="PF00899"/>
    </source>
</evidence>
<dbReference type="InterPro" id="IPR045886">
    <property type="entry name" value="ThiF/MoeB/HesA"/>
</dbReference>
<dbReference type="InterPro" id="IPR035985">
    <property type="entry name" value="Ubiquitin-activating_enz"/>
</dbReference>
<dbReference type="EMBL" id="LAZR01064934">
    <property type="protein sequence ID" value="KKK56552.1"/>
    <property type="molecule type" value="Genomic_DNA"/>
</dbReference>
<gene>
    <name evidence="2" type="ORF">LCGC14_3063390</name>
</gene>
<sequence>MEINKYYRQEGIVDLDSLNEHNYTVIGVGAVGRQVALQLTAMGVHRLQLVDFDTVDETNLATQAYYYGDIDAEKVEATGAVCQKINPEIELTLQCEAFTRRSKSGDIAFMCPDKIKVREDIFNAFRPAEVLIDARVAGWMCRILTIHDELTRDYYETTLFKAKEAHQARCTEQMTIFIANVAAALMLSQLVKYLRELPIEKDYICNLLSNEMTIMEEEANG</sequence>